<dbReference type="AlphaFoldDB" id="A0A382FAW2"/>
<feature type="coiled-coil region" evidence="1">
    <location>
        <begin position="181"/>
        <end position="208"/>
    </location>
</feature>
<feature type="non-terminal residue" evidence="2">
    <location>
        <position position="533"/>
    </location>
</feature>
<sequence>SLGMTALQVENYLKTARKAMDFILVEGEQEKKEVTQINRNTGRMRGPNSRRFSGDSSDRLGRVNFWHGSFNGLPRTGKFSIRVKASTDRKPGQPAPILYAQYGYFVPGLTLNIMGDAGEIAVTSNDPKYYDISGWPEFFPQPEARVPDDKLSGIIALQNALFDGEEPPKAITKEIEEELNAEATREKVAKWEKALAELVAQRELFEKEELPGRFDKWLQNPPKKPPAQPDWAILGNAEPKSLEGATFVPQTDGSFLLVGLNPRNDRWVVTAKVDLPSVRAIRIEALTDKSLKKNGPGRAGNGNFVLSDLRVFAKPIGTQGKGKPVKLINPQADFQQNTSSLSIASSIDGDKRKTGWAVGGQCGKAHASQFEFAEAVENEGGTVFTFELDYMLKGAFHVIGKPRFSVSSSLLPQLDGESSRMELINLLSSMETLGGIESLDEKQRQALVPKYRFIDSKWISMTKKLFAYEARKPQPRIKKSKAKVHPEDPDFPRIIIESVEFVRNDYPSWPPPLHRRIIREGEDLSDPQAVKNI</sequence>
<reference evidence="2" key="1">
    <citation type="submission" date="2018-05" db="EMBL/GenBank/DDBJ databases">
        <authorList>
            <person name="Lanie J.A."/>
            <person name="Ng W.-L."/>
            <person name="Kazmierczak K.M."/>
            <person name="Andrzejewski T.M."/>
            <person name="Davidsen T.M."/>
            <person name="Wayne K.J."/>
            <person name="Tettelin H."/>
            <person name="Glass J.I."/>
            <person name="Rusch D."/>
            <person name="Podicherti R."/>
            <person name="Tsui H.-C.T."/>
            <person name="Winkler M.E."/>
        </authorList>
    </citation>
    <scope>NUCLEOTIDE SEQUENCE</scope>
</reference>
<proteinExistence type="predicted"/>
<organism evidence="2">
    <name type="scientific">marine metagenome</name>
    <dbReference type="NCBI Taxonomy" id="408172"/>
    <lineage>
        <taxon>unclassified sequences</taxon>
        <taxon>metagenomes</taxon>
        <taxon>ecological metagenomes</taxon>
    </lineage>
</organism>
<evidence type="ECO:0000313" key="2">
    <source>
        <dbReference type="EMBL" id="SVB59333.1"/>
    </source>
</evidence>
<dbReference type="EMBL" id="UINC01048605">
    <property type="protein sequence ID" value="SVB59333.1"/>
    <property type="molecule type" value="Genomic_DNA"/>
</dbReference>
<accession>A0A382FAW2</accession>
<evidence type="ECO:0000256" key="1">
    <source>
        <dbReference type="SAM" id="Coils"/>
    </source>
</evidence>
<name>A0A382FAW2_9ZZZZ</name>
<keyword evidence="1" id="KW-0175">Coiled coil</keyword>
<feature type="non-terminal residue" evidence="2">
    <location>
        <position position="1"/>
    </location>
</feature>
<gene>
    <name evidence="2" type="ORF">METZ01_LOCUS212187</name>
</gene>
<protein>
    <submittedName>
        <fullName evidence="2">Uncharacterized protein</fullName>
    </submittedName>
</protein>